<comment type="subcellular location">
    <subcellularLocation>
        <location evidence="1">Membrane</location>
        <topology evidence="1">Multi-pass membrane protein</topology>
    </subcellularLocation>
</comment>
<name>A0A1G2F103_9BACT</name>
<comment type="caution">
    <text evidence="8">The sequence shown here is derived from an EMBL/GenBank/DDBJ whole genome shotgun (WGS) entry which is preliminary data.</text>
</comment>
<evidence type="ECO:0000256" key="4">
    <source>
        <dbReference type="ARBA" id="ARBA00022989"/>
    </source>
</evidence>
<evidence type="ECO:0000256" key="1">
    <source>
        <dbReference type="ARBA" id="ARBA00004141"/>
    </source>
</evidence>
<evidence type="ECO:0000259" key="7">
    <source>
        <dbReference type="Pfam" id="PF04138"/>
    </source>
</evidence>
<dbReference type="GO" id="GO:0000271">
    <property type="term" value="P:polysaccharide biosynthetic process"/>
    <property type="evidence" value="ECO:0007669"/>
    <property type="project" value="InterPro"/>
</dbReference>
<evidence type="ECO:0000313" key="9">
    <source>
        <dbReference type="Proteomes" id="UP000176787"/>
    </source>
</evidence>
<dbReference type="Proteomes" id="UP000176787">
    <property type="component" value="Unassembled WGS sequence"/>
</dbReference>
<reference evidence="8 9" key="1">
    <citation type="journal article" date="2016" name="Nat. Commun.">
        <title>Thousands of microbial genomes shed light on interconnected biogeochemical processes in an aquifer system.</title>
        <authorList>
            <person name="Anantharaman K."/>
            <person name="Brown C.T."/>
            <person name="Hug L.A."/>
            <person name="Sharon I."/>
            <person name="Castelle C.J."/>
            <person name="Probst A.J."/>
            <person name="Thomas B.C."/>
            <person name="Singh A."/>
            <person name="Wilkins M.J."/>
            <person name="Karaoz U."/>
            <person name="Brodie E.L."/>
            <person name="Williams K.H."/>
            <person name="Hubbard S.S."/>
            <person name="Banfield J.F."/>
        </authorList>
    </citation>
    <scope>NUCLEOTIDE SEQUENCE [LARGE SCALE GENOMIC DNA]</scope>
</reference>
<dbReference type="AlphaFoldDB" id="A0A1G2F103"/>
<feature type="transmembrane region" description="Helical" evidence="6">
    <location>
        <begin position="104"/>
        <end position="123"/>
    </location>
</feature>
<dbReference type="GO" id="GO:0005886">
    <property type="term" value="C:plasma membrane"/>
    <property type="evidence" value="ECO:0007669"/>
    <property type="project" value="TreeGrafter"/>
</dbReference>
<keyword evidence="4 6" id="KW-1133">Transmembrane helix</keyword>
<evidence type="ECO:0000313" key="8">
    <source>
        <dbReference type="EMBL" id="OGZ31699.1"/>
    </source>
</evidence>
<keyword evidence="5 6" id="KW-0472">Membrane</keyword>
<organism evidence="8 9">
    <name type="scientific">Candidatus Niyogibacteria bacterium RIFCSPLOWO2_12_FULL_41_13</name>
    <dbReference type="NCBI Taxonomy" id="1801726"/>
    <lineage>
        <taxon>Bacteria</taxon>
        <taxon>Candidatus Niyogiibacteriota</taxon>
    </lineage>
</organism>
<dbReference type="Pfam" id="PF04138">
    <property type="entry name" value="GtrA_DPMS_TM"/>
    <property type="match status" value="1"/>
</dbReference>
<evidence type="ECO:0000256" key="3">
    <source>
        <dbReference type="ARBA" id="ARBA00022692"/>
    </source>
</evidence>
<sequence>MNRDYILSIIAGFFTALFVIVILKSLNYSFPANPIYFLAILPILWLAAIIVSKYIGRYLPWFYQLAKFSITGFLNTSIDFVILNFLMAATGIAFGFWFSVFKAGSFLVANINSYFWNQYWSFGGKKDEKKISLKELFSFQTKEYYRYFLISIGAIFVNVGVASLIVNVISPQFGASPQVWANVGAVVGAVFQLVWNFVGYKFIVFKA</sequence>
<dbReference type="EMBL" id="MHMS01000023">
    <property type="protein sequence ID" value="OGZ31699.1"/>
    <property type="molecule type" value="Genomic_DNA"/>
</dbReference>
<dbReference type="STRING" id="1801726.A3H02_01380"/>
<comment type="similarity">
    <text evidence="2">Belongs to the GtrA family.</text>
</comment>
<dbReference type="PANTHER" id="PTHR38459:SF1">
    <property type="entry name" value="PROPHAGE BACTOPRENOL-LINKED GLUCOSE TRANSLOCASE HOMOLOG"/>
    <property type="match status" value="1"/>
</dbReference>
<feature type="transmembrane region" description="Helical" evidence="6">
    <location>
        <begin position="5"/>
        <end position="23"/>
    </location>
</feature>
<feature type="transmembrane region" description="Helical" evidence="6">
    <location>
        <begin position="77"/>
        <end position="98"/>
    </location>
</feature>
<feature type="transmembrane region" description="Helical" evidence="6">
    <location>
        <begin position="179"/>
        <end position="198"/>
    </location>
</feature>
<evidence type="ECO:0000256" key="2">
    <source>
        <dbReference type="ARBA" id="ARBA00009399"/>
    </source>
</evidence>
<feature type="transmembrane region" description="Helical" evidence="6">
    <location>
        <begin position="144"/>
        <end position="167"/>
    </location>
</feature>
<dbReference type="PANTHER" id="PTHR38459">
    <property type="entry name" value="PROPHAGE BACTOPRENOL-LINKED GLUCOSE TRANSLOCASE HOMOLOG"/>
    <property type="match status" value="1"/>
</dbReference>
<evidence type="ECO:0000256" key="5">
    <source>
        <dbReference type="ARBA" id="ARBA00023136"/>
    </source>
</evidence>
<feature type="domain" description="GtrA/DPMS transmembrane" evidence="7">
    <location>
        <begin position="67"/>
        <end position="205"/>
    </location>
</feature>
<accession>A0A1G2F103</accession>
<keyword evidence="3 6" id="KW-0812">Transmembrane</keyword>
<dbReference type="InterPro" id="IPR007267">
    <property type="entry name" value="GtrA_DPMS_TM"/>
</dbReference>
<proteinExistence type="inferred from homology"/>
<evidence type="ECO:0000256" key="6">
    <source>
        <dbReference type="SAM" id="Phobius"/>
    </source>
</evidence>
<gene>
    <name evidence="8" type="ORF">A3H02_01380</name>
</gene>
<protein>
    <recommendedName>
        <fullName evidence="7">GtrA/DPMS transmembrane domain-containing protein</fullName>
    </recommendedName>
</protein>
<feature type="transmembrane region" description="Helical" evidence="6">
    <location>
        <begin position="35"/>
        <end position="56"/>
    </location>
</feature>
<dbReference type="InterPro" id="IPR051401">
    <property type="entry name" value="GtrA_CellWall_Glycosyl"/>
</dbReference>